<dbReference type="AlphaFoldDB" id="V6SQQ0"/>
<evidence type="ECO:0008006" key="4">
    <source>
        <dbReference type="Google" id="ProtNLM"/>
    </source>
</evidence>
<comment type="caution">
    <text evidence="2">The sequence shown here is derived from an EMBL/GenBank/DDBJ whole genome shotgun (WGS) entry which is preliminary data.</text>
</comment>
<evidence type="ECO:0000313" key="3">
    <source>
        <dbReference type="Proteomes" id="UP000018004"/>
    </source>
</evidence>
<dbReference type="RefSeq" id="WP_023578660.1">
    <property type="nucleotide sequence ID" value="NZ_AVGG01000003.1"/>
</dbReference>
<reference evidence="2 3" key="1">
    <citation type="submission" date="2013-08" db="EMBL/GenBank/DDBJ databases">
        <title>Flavobacterium limnosediminis JC2902 genome sequencing.</title>
        <authorList>
            <person name="Lee K."/>
            <person name="Yi H."/>
            <person name="Park S."/>
            <person name="Chun J."/>
        </authorList>
    </citation>
    <scope>NUCLEOTIDE SEQUENCE [LARGE SCALE GENOMIC DNA]</scope>
    <source>
        <strain evidence="2 3">JC2902</strain>
    </source>
</reference>
<feature type="chain" id="PRO_5004751151" description="DUF3078 domain-containing protein" evidence="1">
    <location>
        <begin position="23"/>
        <end position="319"/>
    </location>
</feature>
<evidence type="ECO:0000313" key="2">
    <source>
        <dbReference type="EMBL" id="ESU28971.1"/>
    </source>
</evidence>
<dbReference type="PATRIC" id="fig|1341181.4.peg.995"/>
<protein>
    <recommendedName>
        <fullName evidence="4">DUF3078 domain-containing protein</fullName>
    </recommendedName>
</protein>
<accession>V6SQQ0</accession>
<dbReference type="InterPro" id="IPR021428">
    <property type="entry name" value="DUF3078"/>
</dbReference>
<feature type="signal peptide" evidence="1">
    <location>
        <begin position="1"/>
        <end position="22"/>
    </location>
</feature>
<dbReference type="STRING" id="1341181.FLJC2902T_10040"/>
<dbReference type="eggNOG" id="COG3137">
    <property type="taxonomic scope" value="Bacteria"/>
</dbReference>
<dbReference type="Proteomes" id="UP000018004">
    <property type="component" value="Unassembled WGS sequence"/>
</dbReference>
<dbReference type="EMBL" id="AVGG01000003">
    <property type="protein sequence ID" value="ESU28971.1"/>
    <property type="molecule type" value="Genomic_DNA"/>
</dbReference>
<dbReference type="Pfam" id="PF11276">
    <property type="entry name" value="DUF3078"/>
    <property type="match status" value="1"/>
</dbReference>
<proteinExistence type="predicted"/>
<keyword evidence="3" id="KW-1185">Reference proteome</keyword>
<dbReference type="OrthoDB" id="1495718at2"/>
<name>V6SQQ0_9FLAO</name>
<sequence length="319" mass="36294">MNSLKTYFLGLLCIVTFQQSFAQDIIRTSQPDTIKRWTSKNTVGLDLTQIAFVNWSAGGENAISGILKGAFIRKYTKDRFVWHNELITRYGLNKQDGIEARKTDDVIQLNSTAGFKTDTISNWYYSAKFSFNTQFTNGYAYPNTDYAISKPFAPAYLFLGVGTEYYLKEGDGGFRAYFSPLTFKTTFVLDERLADQGAFGVDKATYDANGNLISHGKKTRTEMGILFTNQYKKEIFKNINLDHRLVLYSDYLNNFGNIDVDWQLQLDMVVNQYVRANISTNVIYDDDIKSKEDVDGVQVTRGPKLQLKQILGVGLSYVF</sequence>
<gene>
    <name evidence="2" type="ORF">FLJC2902T_10040</name>
</gene>
<evidence type="ECO:0000256" key="1">
    <source>
        <dbReference type="SAM" id="SignalP"/>
    </source>
</evidence>
<organism evidence="2 3">
    <name type="scientific">Flavobacterium limnosediminis JC2902</name>
    <dbReference type="NCBI Taxonomy" id="1341181"/>
    <lineage>
        <taxon>Bacteria</taxon>
        <taxon>Pseudomonadati</taxon>
        <taxon>Bacteroidota</taxon>
        <taxon>Flavobacteriia</taxon>
        <taxon>Flavobacteriales</taxon>
        <taxon>Flavobacteriaceae</taxon>
        <taxon>Flavobacterium</taxon>
    </lineage>
</organism>
<keyword evidence="1" id="KW-0732">Signal</keyword>